<evidence type="ECO:0000256" key="9">
    <source>
        <dbReference type="ARBA" id="ARBA00049244"/>
    </source>
</evidence>
<evidence type="ECO:0000313" key="11">
    <source>
        <dbReference type="EMBL" id="AFP53933.1"/>
    </source>
</evidence>
<proteinExistence type="inferred from homology"/>
<comment type="catalytic activity">
    <reaction evidence="9">
        <text>DNA(n) + a 2'-deoxyribonucleoside 5'-triphosphate = DNA(n+1) + diphosphate</text>
        <dbReference type="Rhea" id="RHEA:22508"/>
        <dbReference type="Rhea" id="RHEA-COMP:17339"/>
        <dbReference type="Rhea" id="RHEA-COMP:17340"/>
        <dbReference type="ChEBI" id="CHEBI:33019"/>
        <dbReference type="ChEBI" id="CHEBI:61560"/>
        <dbReference type="ChEBI" id="CHEBI:173112"/>
        <dbReference type="EC" id="2.7.7.7"/>
    </reaction>
</comment>
<keyword evidence="5" id="KW-0235">DNA replication</keyword>
<keyword evidence="6" id="KW-0239">DNA-directed DNA polymerase</keyword>
<dbReference type="GO" id="GO:0000166">
    <property type="term" value="F:nucleotide binding"/>
    <property type="evidence" value="ECO:0007669"/>
    <property type="project" value="InterPro"/>
</dbReference>
<evidence type="ECO:0000259" key="10">
    <source>
        <dbReference type="Pfam" id="PF03175"/>
    </source>
</evidence>
<reference evidence="11" key="1">
    <citation type="journal article" date="2013" name="Infect. Genet. Evol.">
        <title>Partial characterization of a new adenovirus lineage discovered in testudinoid turtles.</title>
        <authorList>
            <person name="Doszpoly A."/>
            <person name="Wellehan J.F.Jr."/>
            <person name="Childress A.L."/>
            <person name="Tarjan Z.L."/>
            <person name="Kovacs E.R."/>
            <person name="Harrach B."/>
            <person name="Benko M."/>
        </authorList>
    </citation>
    <scope>NUCLEOTIDE SEQUENCE</scope>
    <source>
        <strain evidence="11">R08-227</strain>
    </source>
</reference>
<feature type="non-terminal residue" evidence="11">
    <location>
        <position position="150"/>
    </location>
</feature>
<evidence type="ECO:0000256" key="7">
    <source>
        <dbReference type="ARBA" id="ARBA00023109"/>
    </source>
</evidence>
<dbReference type="Pfam" id="PF03175">
    <property type="entry name" value="DNA_pol_B_2"/>
    <property type="match status" value="1"/>
</dbReference>
<sequence>SALTYPMPYGMPLDPLAAEARLKSFQDWLLSSENPLPLLNFEDYPPAIFQADLFPPDETRLDTLPPLCSRDSGRLCWTNEPMHAQIITSIDAITLHNRGWTVVVTHHTCNCVFPEWRDVASAYVSINIASKEQADREGNKVLRSIAKLLS</sequence>
<name>J7G1R0_9ADEN</name>
<dbReference type="GO" id="GO:0003677">
    <property type="term" value="F:DNA binding"/>
    <property type="evidence" value="ECO:0007669"/>
    <property type="project" value="UniProtKB-KW"/>
</dbReference>
<evidence type="ECO:0000256" key="4">
    <source>
        <dbReference type="ARBA" id="ARBA00022695"/>
    </source>
</evidence>
<keyword evidence="4" id="KW-0548">Nucleotidyltransferase</keyword>
<evidence type="ECO:0000256" key="8">
    <source>
        <dbReference type="ARBA" id="ARBA00023125"/>
    </source>
</evidence>
<dbReference type="EC" id="2.7.7.7" evidence="2"/>
<dbReference type="GO" id="GO:0006260">
    <property type="term" value="P:DNA replication"/>
    <property type="evidence" value="ECO:0007669"/>
    <property type="project" value="UniProtKB-KW"/>
</dbReference>
<feature type="domain" description="DNA-directed DNA polymerase family B mitochondria/virus" evidence="10">
    <location>
        <begin position="1"/>
        <end position="150"/>
    </location>
</feature>
<keyword evidence="3" id="KW-0808">Transferase</keyword>
<comment type="similarity">
    <text evidence="1">Belongs to the DNA polymerase type-B family.</text>
</comment>
<protein>
    <recommendedName>
        <fullName evidence="2">DNA-directed DNA polymerase</fullName>
        <ecNumber evidence="2">2.7.7.7</ecNumber>
    </recommendedName>
</protein>
<evidence type="ECO:0000256" key="1">
    <source>
        <dbReference type="ARBA" id="ARBA00005755"/>
    </source>
</evidence>
<evidence type="ECO:0000256" key="6">
    <source>
        <dbReference type="ARBA" id="ARBA00022932"/>
    </source>
</evidence>
<keyword evidence="8" id="KW-0238">DNA-binding</keyword>
<evidence type="ECO:0000256" key="3">
    <source>
        <dbReference type="ARBA" id="ARBA00022679"/>
    </source>
</evidence>
<dbReference type="InterPro" id="IPR004868">
    <property type="entry name" value="DNA-dir_DNA_pol_B_mt/vir"/>
</dbReference>
<organism evidence="11">
    <name type="scientific">Pancake tortoise adenovirus</name>
    <dbReference type="NCBI Taxonomy" id="1215920"/>
    <lineage>
        <taxon>Viruses</taxon>
        <taxon>Varidnaviria</taxon>
        <taxon>Bamfordvirae</taxon>
        <taxon>Preplasmiviricota</taxon>
        <taxon>Polisuviricotina</taxon>
        <taxon>Pharingeaviricetes</taxon>
        <taxon>Rowavirales</taxon>
        <taxon>Adenoviridae</taxon>
    </lineage>
</organism>
<dbReference type="GO" id="GO:0003887">
    <property type="term" value="F:DNA-directed DNA polymerase activity"/>
    <property type="evidence" value="ECO:0007669"/>
    <property type="project" value="UniProtKB-KW"/>
</dbReference>
<accession>J7G1R0</accession>
<evidence type="ECO:0000256" key="5">
    <source>
        <dbReference type="ARBA" id="ARBA00022705"/>
    </source>
</evidence>
<dbReference type="EMBL" id="JN632575">
    <property type="protein sequence ID" value="AFP53933.1"/>
    <property type="molecule type" value="Genomic_DNA"/>
</dbReference>
<feature type="non-terminal residue" evidence="11">
    <location>
        <position position="1"/>
    </location>
</feature>
<dbReference type="GO" id="GO:0042025">
    <property type="term" value="C:host cell nucleus"/>
    <property type="evidence" value="ECO:0007669"/>
    <property type="project" value="UniProtKB-SubCell"/>
</dbReference>
<evidence type="ECO:0000256" key="2">
    <source>
        <dbReference type="ARBA" id="ARBA00012417"/>
    </source>
</evidence>
<keyword evidence="7" id="KW-1194">Viral DNA replication</keyword>
<dbReference type="GO" id="GO:0039693">
    <property type="term" value="P:viral DNA genome replication"/>
    <property type="evidence" value="ECO:0007669"/>
    <property type="project" value="UniProtKB-KW"/>
</dbReference>